<dbReference type="GO" id="GO:0031047">
    <property type="term" value="P:regulatory ncRNA-mediated gene silencing"/>
    <property type="evidence" value="ECO:0007669"/>
    <property type="project" value="UniProtKB-KW"/>
</dbReference>
<organism evidence="14 15">
    <name type="scientific">Tripterygium wilfordii</name>
    <name type="common">Thunder God vine</name>
    <dbReference type="NCBI Taxonomy" id="458696"/>
    <lineage>
        <taxon>Eukaryota</taxon>
        <taxon>Viridiplantae</taxon>
        <taxon>Streptophyta</taxon>
        <taxon>Embryophyta</taxon>
        <taxon>Tracheophyta</taxon>
        <taxon>Spermatophyta</taxon>
        <taxon>Magnoliopsida</taxon>
        <taxon>eudicotyledons</taxon>
        <taxon>Gunneridae</taxon>
        <taxon>Pentapetalae</taxon>
        <taxon>rosids</taxon>
        <taxon>fabids</taxon>
        <taxon>Celastrales</taxon>
        <taxon>Celastraceae</taxon>
        <taxon>Tripterygium</taxon>
    </lineage>
</organism>
<dbReference type="FunFam" id="3.40.50.300:FF:001295">
    <property type="entry name" value="Probable RNA helicase SDE3"/>
    <property type="match status" value="1"/>
</dbReference>
<dbReference type="PANTHER" id="PTHR45418:SF1">
    <property type="entry name" value="CANCER_TESTIS ANTIGEN 55"/>
    <property type="match status" value="1"/>
</dbReference>
<dbReference type="GO" id="GO:0005737">
    <property type="term" value="C:cytoplasm"/>
    <property type="evidence" value="ECO:0007669"/>
    <property type="project" value="UniProtKB-SubCell"/>
</dbReference>
<keyword evidence="4" id="KW-0963">Cytoplasm</keyword>
<accession>A0A7J7CZI5</accession>
<dbReference type="Pfam" id="PF21634">
    <property type="entry name" value="MOV-10_beta-barrel"/>
    <property type="match status" value="1"/>
</dbReference>
<comment type="caution">
    <text evidence="14">The sequence shown here is derived from an EMBL/GenBank/DDBJ whole genome shotgun (WGS) entry which is preliminary data.</text>
</comment>
<evidence type="ECO:0000256" key="10">
    <source>
        <dbReference type="ARBA" id="ARBA00047984"/>
    </source>
</evidence>
<feature type="domain" description="DNA2/NAM7 helicase-like C-terminal" evidence="12">
    <location>
        <begin position="597"/>
        <end position="801"/>
    </location>
</feature>
<keyword evidence="9" id="KW-0943">RNA-mediated gene silencing</keyword>
<evidence type="ECO:0000256" key="4">
    <source>
        <dbReference type="ARBA" id="ARBA00022490"/>
    </source>
</evidence>
<evidence type="ECO:0000256" key="3">
    <source>
        <dbReference type="ARBA" id="ARBA00012552"/>
    </source>
</evidence>
<protein>
    <recommendedName>
        <fullName evidence="3">RNA helicase</fullName>
        <ecNumber evidence="3">3.6.4.13</ecNumber>
    </recommendedName>
</protein>
<dbReference type="EC" id="3.6.4.13" evidence="3"/>
<name>A0A7J7CZI5_TRIWF</name>
<dbReference type="PANTHER" id="PTHR45418">
    <property type="entry name" value="CANCER/TESTIS ANTIGEN 55"/>
    <property type="match status" value="1"/>
</dbReference>
<dbReference type="InterPro" id="IPR027417">
    <property type="entry name" value="P-loop_NTPase"/>
</dbReference>
<keyword evidence="15" id="KW-1185">Reference proteome</keyword>
<dbReference type="FunFam" id="3.40.50.300:FF:001199">
    <property type="entry name" value="Probable RNA helicase SDE3"/>
    <property type="match status" value="1"/>
</dbReference>
<dbReference type="GO" id="GO:0005524">
    <property type="term" value="F:ATP binding"/>
    <property type="evidence" value="ECO:0007669"/>
    <property type="project" value="UniProtKB-KW"/>
</dbReference>
<evidence type="ECO:0000256" key="5">
    <source>
        <dbReference type="ARBA" id="ARBA00022741"/>
    </source>
</evidence>
<comment type="subcellular location">
    <subcellularLocation>
        <location evidence="1">Cytoplasm</location>
    </subcellularLocation>
</comment>
<evidence type="ECO:0000313" key="14">
    <source>
        <dbReference type="EMBL" id="KAF5739522.1"/>
    </source>
</evidence>
<sequence>MMSARRKNIWDDDEYSVIGDEAEIGFMDYENDKSVCTFDPNEEGPVRISIPFPFIQGKPQCILIGETSTCSITLENTTSEPVELWGIKIYCSNPTDSFTLSLMEPPSGNSAAKNSRGYMESFSLEDRVLQPHDTLTIWLSCRPKELGLHTSVVHFDVDDDRIERVLFLLAEDKVSQSMASNRPYSRTPRGKRFSTDQYVGSFRPAKSKGQEFKNRLPKFLIPKDVRELLLKKDVPDVLREGLTRMNYSIFFSTLLILEEIHLEEEMRRFNMEYVTMKRKGHQFLALEVPGLAERRPSLVHGDAIFVNLASESAGDSTVYKGYIHRVEADEVLLRFAIEFHTRHQIGSLYNVQFTYNRVNMRRLYQAVEAAERLEDNLLFPSQLTKRRLIKKDPFMLFTTGLNEEQMHSVMMILCCTGAPPYVIYGPPGTGKTMTLVEAILQIYATRKSARILICAASNSAADHVLEKIVSNQAADIKENEIFRLNATSRPYEDVQPDYIRFCYFEEAVFKCPPLRALLRYRIVISTYTSSSLLYAEGVQRGHFSHIFLDEAGQASEPESMVPIANLSQRDTVVVLAGDPKQLGPVIHSKDADAFGLGKSYLERLFECEFYRNEHEGFVTKLVRNYRCHPTILDLPSRLFYKGELLACKESKSFLEKYKLDLLPDKNFAVMFIGIQGCDEREGNNPSWFNRIEASKVVDVINKLKSSTNLNETDIGVIAPYRQQVLKIKNALEAREMSDVKVGSVEQFQGQEREVIVVSTVRSTVKHNEFDKTYSLGFLSNPRRFNVAITRARSLLIIVGNPHIVCKDPYWDKLLRHCSDNDSYQGCPLP</sequence>
<dbReference type="GO" id="GO:0003723">
    <property type="term" value="F:RNA binding"/>
    <property type="evidence" value="ECO:0007669"/>
    <property type="project" value="InterPro"/>
</dbReference>
<evidence type="ECO:0000259" key="12">
    <source>
        <dbReference type="Pfam" id="PF13087"/>
    </source>
</evidence>
<dbReference type="CDD" id="cd18808">
    <property type="entry name" value="SF1_C_Upf1"/>
    <property type="match status" value="1"/>
</dbReference>
<keyword evidence="6" id="KW-0378">Hydrolase</keyword>
<gene>
    <name evidence="14" type="ORF">HS088_TW12G00728</name>
</gene>
<reference evidence="14 15" key="1">
    <citation type="journal article" date="2020" name="Nat. Commun.">
        <title>Genome of Tripterygium wilfordii and identification of cytochrome P450 involved in triptolide biosynthesis.</title>
        <authorList>
            <person name="Tu L."/>
            <person name="Su P."/>
            <person name="Zhang Z."/>
            <person name="Gao L."/>
            <person name="Wang J."/>
            <person name="Hu T."/>
            <person name="Zhou J."/>
            <person name="Zhang Y."/>
            <person name="Zhao Y."/>
            <person name="Liu Y."/>
            <person name="Song Y."/>
            <person name="Tong Y."/>
            <person name="Lu Y."/>
            <person name="Yang J."/>
            <person name="Xu C."/>
            <person name="Jia M."/>
            <person name="Peters R.J."/>
            <person name="Huang L."/>
            <person name="Gao W."/>
        </authorList>
    </citation>
    <scope>NUCLEOTIDE SEQUENCE [LARGE SCALE GENOMIC DNA]</scope>
    <source>
        <strain evidence="15">cv. XIE 37</strain>
        <tissue evidence="14">Leaf</tissue>
    </source>
</reference>
<dbReference type="GO" id="GO:0032574">
    <property type="term" value="F:5'-3' RNA helicase activity"/>
    <property type="evidence" value="ECO:0007669"/>
    <property type="project" value="InterPro"/>
</dbReference>
<dbReference type="InterPro" id="IPR049080">
    <property type="entry name" value="MOV-10-like_beta-barrel"/>
</dbReference>
<dbReference type="EMBL" id="JAAARO010000012">
    <property type="protein sequence ID" value="KAF5739522.1"/>
    <property type="molecule type" value="Genomic_DNA"/>
</dbReference>
<dbReference type="Proteomes" id="UP000593562">
    <property type="component" value="Unassembled WGS sequence"/>
</dbReference>
<comment type="similarity">
    <text evidence="2">Belongs to the DNA2/NAM7 helicase family. SDE3 subfamily.</text>
</comment>
<evidence type="ECO:0000259" key="11">
    <source>
        <dbReference type="Pfam" id="PF13086"/>
    </source>
</evidence>
<dbReference type="OrthoDB" id="6513042at2759"/>
<keyword evidence="5" id="KW-0547">Nucleotide-binding</keyword>
<dbReference type="AlphaFoldDB" id="A0A7J7CZI5"/>
<keyword evidence="7 14" id="KW-0347">Helicase</keyword>
<dbReference type="SUPFAM" id="SSF52540">
    <property type="entry name" value="P-loop containing nucleoside triphosphate hydrolases"/>
    <property type="match status" value="1"/>
</dbReference>
<evidence type="ECO:0000256" key="2">
    <source>
        <dbReference type="ARBA" id="ARBA00005601"/>
    </source>
</evidence>
<evidence type="ECO:0000313" key="15">
    <source>
        <dbReference type="Proteomes" id="UP000593562"/>
    </source>
</evidence>
<evidence type="ECO:0000256" key="6">
    <source>
        <dbReference type="ARBA" id="ARBA00022801"/>
    </source>
</evidence>
<feature type="domain" description="DNA2/NAM7 helicase helicase" evidence="11">
    <location>
        <begin position="401"/>
        <end position="489"/>
    </location>
</feature>
<dbReference type="Gene3D" id="3.40.50.300">
    <property type="entry name" value="P-loop containing nucleotide triphosphate hydrolases"/>
    <property type="match status" value="2"/>
</dbReference>
<dbReference type="InParanoid" id="A0A7J7CZI5"/>
<proteinExistence type="inferred from homology"/>
<dbReference type="Pfam" id="PF13087">
    <property type="entry name" value="AAA_12"/>
    <property type="match status" value="1"/>
</dbReference>
<dbReference type="GO" id="GO:0016787">
    <property type="term" value="F:hydrolase activity"/>
    <property type="evidence" value="ECO:0007669"/>
    <property type="project" value="UniProtKB-KW"/>
</dbReference>
<evidence type="ECO:0000259" key="13">
    <source>
        <dbReference type="Pfam" id="PF21634"/>
    </source>
</evidence>
<dbReference type="Pfam" id="PF13086">
    <property type="entry name" value="AAA_11"/>
    <property type="match status" value="2"/>
</dbReference>
<dbReference type="InterPro" id="IPR041677">
    <property type="entry name" value="DNA2/NAM7_AAA_11"/>
</dbReference>
<dbReference type="InterPro" id="IPR047187">
    <property type="entry name" value="SF1_C_Upf1"/>
</dbReference>
<dbReference type="CDD" id="cd18038">
    <property type="entry name" value="DEXXQc_Helz-like"/>
    <property type="match status" value="1"/>
</dbReference>
<comment type="catalytic activity">
    <reaction evidence="10">
        <text>ATP + H2O = ADP + phosphate + H(+)</text>
        <dbReference type="Rhea" id="RHEA:13065"/>
        <dbReference type="ChEBI" id="CHEBI:15377"/>
        <dbReference type="ChEBI" id="CHEBI:15378"/>
        <dbReference type="ChEBI" id="CHEBI:30616"/>
        <dbReference type="ChEBI" id="CHEBI:43474"/>
        <dbReference type="ChEBI" id="CHEBI:456216"/>
        <dbReference type="EC" id="3.6.4.13"/>
    </reaction>
</comment>
<evidence type="ECO:0000256" key="9">
    <source>
        <dbReference type="ARBA" id="ARBA00023158"/>
    </source>
</evidence>
<evidence type="ECO:0000256" key="7">
    <source>
        <dbReference type="ARBA" id="ARBA00022806"/>
    </source>
</evidence>
<dbReference type="InterPro" id="IPR026122">
    <property type="entry name" value="MOV-10/SDE3_DEXXQ/H-box"/>
</dbReference>
<evidence type="ECO:0000256" key="8">
    <source>
        <dbReference type="ARBA" id="ARBA00022840"/>
    </source>
</evidence>
<dbReference type="InterPro" id="IPR041679">
    <property type="entry name" value="DNA2/NAM7-like_C"/>
</dbReference>
<feature type="domain" description="DNA2/NAM7 helicase helicase" evidence="11">
    <location>
        <begin position="517"/>
        <end position="589"/>
    </location>
</feature>
<keyword evidence="8" id="KW-0067">ATP-binding</keyword>
<dbReference type="FunFam" id="3.40.50.300:FF:001468">
    <property type="entry name" value="Probable RNA helicase SDE3"/>
    <property type="match status" value="1"/>
</dbReference>
<feature type="domain" description="Helicase MOV-10-like beta-barrel" evidence="13">
    <location>
        <begin position="270"/>
        <end position="353"/>
    </location>
</feature>
<evidence type="ECO:0000256" key="1">
    <source>
        <dbReference type="ARBA" id="ARBA00004496"/>
    </source>
</evidence>